<feature type="signal peptide" evidence="1">
    <location>
        <begin position="1"/>
        <end position="20"/>
    </location>
</feature>
<evidence type="ECO:0000313" key="3">
    <source>
        <dbReference type="Proteomes" id="UP001303473"/>
    </source>
</evidence>
<gene>
    <name evidence="2" type="ORF">QBC46DRAFT_82353</name>
</gene>
<sequence>MSLSSLRASSLFLSLARSLARYTCIMESKTNVPWGACETDNYQLNTLNEKEKNEAPGKDKESTKETYWHAPLLKGGKIGQDKAFWRRSSSILGRRLNTKMRTRGVCYFASSSLGYLSILTTKNSQQDPFFKFQTETKSVVKACHATPRPVQDSGQLELPSLYSPRY</sequence>
<dbReference type="EMBL" id="MU853776">
    <property type="protein sequence ID" value="KAK3942165.1"/>
    <property type="molecule type" value="Genomic_DNA"/>
</dbReference>
<protein>
    <submittedName>
        <fullName evidence="2">Uncharacterized protein</fullName>
    </submittedName>
</protein>
<keyword evidence="1" id="KW-0732">Signal</keyword>
<keyword evidence="3" id="KW-1185">Reference proteome</keyword>
<dbReference type="Proteomes" id="UP001303473">
    <property type="component" value="Unassembled WGS sequence"/>
</dbReference>
<evidence type="ECO:0000313" key="2">
    <source>
        <dbReference type="EMBL" id="KAK3942165.1"/>
    </source>
</evidence>
<evidence type="ECO:0000256" key="1">
    <source>
        <dbReference type="SAM" id="SignalP"/>
    </source>
</evidence>
<name>A0AAN6NB43_9PEZI</name>
<proteinExistence type="predicted"/>
<feature type="chain" id="PRO_5042911098" evidence="1">
    <location>
        <begin position="21"/>
        <end position="166"/>
    </location>
</feature>
<comment type="caution">
    <text evidence="2">The sequence shown here is derived from an EMBL/GenBank/DDBJ whole genome shotgun (WGS) entry which is preliminary data.</text>
</comment>
<dbReference type="AlphaFoldDB" id="A0AAN6NB43"/>
<organism evidence="2 3">
    <name type="scientific">Diplogelasinospora grovesii</name>
    <dbReference type="NCBI Taxonomy" id="303347"/>
    <lineage>
        <taxon>Eukaryota</taxon>
        <taxon>Fungi</taxon>
        <taxon>Dikarya</taxon>
        <taxon>Ascomycota</taxon>
        <taxon>Pezizomycotina</taxon>
        <taxon>Sordariomycetes</taxon>
        <taxon>Sordariomycetidae</taxon>
        <taxon>Sordariales</taxon>
        <taxon>Diplogelasinosporaceae</taxon>
        <taxon>Diplogelasinospora</taxon>
    </lineage>
</organism>
<accession>A0AAN6NB43</accession>
<reference evidence="3" key="1">
    <citation type="journal article" date="2023" name="Mol. Phylogenet. Evol.">
        <title>Genome-scale phylogeny and comparative genomics of the fungal order Sordariales.</title>
        <authorList>
            <person name="Hensen N."/>
            <person name="Bonometti L."/>
            <person name="Westerberg I."/>
            <person name="Brannstrom I.O."/>
            <person name="Guillou S."/>
            <person name="Cros-Aarteil S."/>
            <person name="Calhoun S."/>
            <person name="Haridas S."/>
            <person name="Kuo A."/>
            <person name="Mondo S."/>
            <person name="Pangilinan J."/>
            <person name="Riley R."/>
            <person name="LaButti K."/>
            <person name="Andreopoulos B."/>
            <person name="Lipzen A."/>
            <person name="Chen C."/>
            <person name="Yan M."/>
            <person name="Daum C."/>
            <person name="Ng V."/>
            <person name="Clum A."/>
            <person name="Steindorff A."/>
            <person name="Ohm R.A."/>
            <person name="Martin F."/>
            <person name="Silar P."/>
            <person name="Natvig D.O."/>
            <person name="Lalanne C."/>
            <person name="Gautier V."/>
            <person name="Ament-Velasquez S.L."/>
            <person name="Kruys A."/>
            <person name="Hutchinson M.I."/>
            <person name="Powell A.J."/>
            <person name="Barry K."/>
            <person name="Miller A.N."/>
            <person name="Grigoriev I.V."/>
            <person name="Debuchy R."/>
            <person name="Gladieux P."/>
            <person name="Hiltunen Thoren M."/>
            <person name="Johannesson H."/>
        </authorList>
    </citation>
    <scope>NUCLEOTIDE SEQUENCE [LARGE SCALE GENOMIC DNA]</scope>
    <source>
        <strain evidence="3">CBS 340.73</strain>
    </source>
</reference>